<feature type="transmembrane region" description="Helical" evidence="1">
    <location>
        <begin position="63"/>
        <end position="81"/>
    </location>
</feature>
<evidence type="ECO:0000313" key="3">
    <source>
        <dbReference type="Proteomes" id="UP000001131"/>
    </source>
</evidence>
<feature type="transmembrane region" description="Helical" evidence="1">
    <location>
        <begin position="176"/>
        <end position="193"/>
    </location>
</feature>
<keyword evidence="1" id="KW-0812">Transmembrane</keyword>
<dbReference type="RefSeq" id="WP_011999591.1">
    <property type="nucleotide sequence ID" value="NC_009785.1"/>
</dbReference>
<keyword evidence="3" id="KW-1185">Reference proteome</keyword>
<keyword evidence="1" id="KW-0472">Membrane</keyword>
<organism evidence="2 3">
    <name type="scientific">Streptococcus gordonii (strain Challis / ATCC 35105 / BCRC 15272 / CH1 / DL1 / V288)</name>
    <dbReference type="NCBI Taxonomy" id="467705"/>
    <lineage>
        <taxon>Bacteria</taxon>
        <taxon>Bacillati</taxon>
        <taxon>Bacillota</taxon>
        <taxon>Bacilli</taxon>
        <taxon>Lactobacillales</taxon>
        <taxon>Streptococcaceae</taxon>
        <taxon>Streptococcus</taxon>
    </lineage>
</organism>
<gene>
    <name evidence="2" type="ordered locus">SGO_0039</name>
</gene>
<dbReference type="KEGG" id="sgo:SGO_0039"/>
<keyword evidence="1" id="KW-1133">Transmembrane helix</keyword>
<accession>A8AUA1</accession>
<dbReference type="AlphaFoldDB" id="A8AUA1"/>
<evidence type="ECO:0000313" key="2">
    <source>
        <dbReference type="EMBL" id="ABV09734.1"/>
    </source>
</evidence>
<dbReference type="HOGENOM" id="CLU_1194343_0_0_9"/>
<dbReference type="EMBL" id="CP000725">
    <property type="protein sequence ID" value="ABV09734.1"/>
    <property type="molecule type" value="Genomic_DNA"/>
</dbReference>
<proteinExistence type="predicted"/>
<name>A8AUA1_STRGC</name>
<evidence type="ECO:0000256" key="1">
    <source>
        <dbReference type="SAM" id="Phobius"/>
    </source>
</evidence>
<dbReference type="STRING" id="467705.SGO_0039"/>
<feature type="transmembrane region" description="Helical" evidence="1">
    <location>
        <begin position="140"/>
        <end position="164"/>
    </location>
</feature>
<reference evidence="2 3" key="1">
    <citation type="journal article" date="2007" name="J. Bacteriol.">
        <title>Genome-wide transcriptional changes in Streptococcus gordonii in response to competence signaling peptide.</title>
        <authorList>
            <person name="Vickerman M.M."/>
            <person name="Iobst S."/>
            <person name="Jesionowski A.M."/>
            <person name="Gill S.R."/>
        </authorList>
    </citation>
    <scope>NUCLEOTIDE SEQUENCE [LARGE SCALE GENOMIC DNA]</scope>
    <source>
        <strain evidence="3">Challis / ATCC 35105 / BCRC 15272 / CH1 / DL1 / V288</strain>
    </source>
</reference>
<protein>
    <submittedName>
        <fullName evidence="2">Uncharacterized protein</fullName>
    </submittedName>
</protein>
<feature type="transmembrane region" description="Helical" evidence="1">
    <location>
        <begin position="37"/>
        <end position="57"/>
    </location>
</feature>
<sequence>MNKVVDNLLKNVEEFEMFFNEYEKQFYPEIRKARKMLLLFLCLLIVFMSGDLILLRFFSDSSYWKVSLIITLIVLLFFIIYDRKFNKVSMGAPSKFTELCNEVKSTLNRLYGADAEKVAKMLVSDLSNKRNEQIQKYENVVKSIGAIGMILVTAFITLSLNKLFVTDTTGISVDTFLGLIIFVFVVVLFIRFIDHSIKNIIKYPPFGKASKEVYLSDVLSVVKYTLLEKEQK</sequence>
<dbReference type="Proteomes" id="UP000001131">
    <property type="component" value="Chromosome"/>
</dbReference>